<evidence type="ECO:0000256" key="1">
    <source>
        <dbReference type="ARBA" id="ARBA00022723"/>
    </source>
</evidence>
<evidence type="ECO:0000313" key="3">
    <source>
        <dbReference type="EMBL" id="SFG44615.1"/>
    </source>
</evidence>
<dbReference type="STRING" id="341036.SAMN05660649_01642"/>
<dbReference type="CDD" id="cd03416">
    <property type="entry name" value="CbiX_SirB_N"/>
    <property type="match status" value="1"/>
</dbReference>
<gene>
    <name evidence="3" type="ORF">SAMN05660649_01642</name>
</gene>
<evidence type="ECO:0000313" key="4">
    <source>
        <dbReference type="Proteomes" id="UP000199337"/>
    </source>
</evidence>
<dbReference type="RefSeq" id="WP_092470532.1">
    <property type="nucleotide sequence ID" value="NZ_FOOX01000005.1"/>
</dbReference>
<dbReference type="InterPro" id="IPR050963">
    <property type="entry name" value="Sirohydro_Cobaltochel/CbiX"/>
</dbReference>
<keyword evidence="2" id="KW-0456">Lyase</keyword>
<protein>
    <submittedName>
        <fullName evidence="3">CbiX protein</fullName>
    </submittedName>
</protein>
<dbReference type="Pfam" id="PF01903">
    <property type="entry name" value="CbiX"/>
    <property type="match status" value="1"/>
</dbReference>
<sequence>MKTAIVLLSHGSRLPEAQATLQKIKTMVSSNITEDFIVEGAALQFNQPDLPASIAKVVKQGATKIIVVPLFLYLGLHMQRDIPEILAKEKIIYPGVSINMSEHIGTDPLLLDIIMNRVRGVSS</sequence>
<reference evidence="4" key="1">
    <citation type="submission" date="2016-10" db="EMBL/GenBank/DDBJ databases">
        <authorList>
            <person name="Varghese N."/>
            <person name="Submissions S."/>
        </authorList>
    </citation>
    <scope>NUCLEOTIDE SEQUENCE [LARGE SCALE GENOMIC DNA]</scope>
    <source>
        <strain evidence="4">DSM 17038</strain>
    </source>
</reference>
<dbReference type="GO" id="GO:0046872">
    <property type="term" value="F:metal ion binding"/>
    <property type="evidence" value="ECO:0007669"/>
    <property type="project" value="UniProtKB-KW"/>
</dbReference>
<name>A0A1I2RVA8_9FIRM</name>
<dbReference type="Gene3D" id="3.40.50.1400">
    <property type="match status" value="1"/>
</dbReference>
<dbReference type="Proteomes" id="UP000199337">
    <property type="component" value="Unassembled WGS sequence"/>
</dbReference>
<evidence type="ECO:0000256" key="2">
    <source>
        <dbReference type="ARBA" id="ARBA00023239"/>
    </source>
</evidence>
<dbReference type="EMBL" id="FOOX01000005">
    <property type="protein sequence ID" value="SFG44615.1"/>
    <property type="molecule type" value="Genomic_DNA"/>
</dbReference>
<organism evidence="3 4">
    <name type="scientific">Desulfotruncus arcticus DSM 17038</name>
    <dbReference type="NCBI Taxonomy" id="1121424"/>
    <lineage>
        <taxon>Bacteria</taxon>
        <taxon>Bacillati</taxon>
        <taxon>Bacillota</taxon>
        <taxon>Clostridia</taxon>
        <taxon>Eubacteriales</taxon>
        <taxon>Desulfallaceae</taxon>
        <taxon>Desulfotruncus</taxon>
    </lineage>
</organism>
<keyword evidence="4" id="KW-1185">Reference proteome</keyword>
<dbReference type="AlphaFoldDB" id="A0A1I2RVA8"/>
<dbReference type="PANTHER" id="PTHR33542">
    <property type="entry name" value="SIROHYDROCHLORIN FERROCHELATASE, CHLOROPLASTIC"/>
    <property type="match status" value="1"/>
</dbReference>
<accession>A0A1I2RVA8</accession>
<dbReference type="GO" id="GO:0016829">
    <property type="term" value="F:lyase activity"/>
    <property type="evidence" value="ECO:0007669"/>
    <property type="project" value="UniProtKB-KW"/>
</dbReference>
<dbReference type="SUPFAM" id="SSF53800">
    <property type="entry name" value="Chelatase"/>
    <property type="match status" value="1"/>
</dbReference>
<dbReference type="InterPro" id="IPR002762">
    <property type="entry name" value="CbiX-like"/>
</dbReference>
<dbReference type="OrthoDB" id="9797895at2"/>
<dbReference type="PANTHER" id="PTHR33542:SF3">
    <property type="entry name" value="SIROHYDROCHLORIN FERROCHELATASE, CHLOROPLASTIC"/>
    <property type="match status" value="1"/>
</dbReference>
<keyword evidence="1" id="KW-0479">Metal-binding</keyword>
<proteinExistence type="predicted"/>